<keyword evidence="2" id="KW-1185">Reference proteome</keyword>
<proteinExistence type="predicted"/>
<accession>A0A804I8K4</accession>
<dbReference type="Gramene" id="Ma03_t05010.1">
    <property type="protein sequence ID" value="Ma03_p05010.1"/>
    <property type="gene ID" value="Ma03_g05010"/>
</dbReference>
<evidence type="ECO:0000313" key="1">
    <source>
        <dbReference type="EnsemblPlants" id="Ma03_p05010.1"/>
    </source>
</evidence>
<organism evidence="1 2">
    <name type="scientific">Musa acuminata subsp. malaccensis</name>
    <name type="common">Wild banana</name>
    <name type="synonym">Musa malaccensis</name>
    <dbReference type="NCBI Taxonomy" id="214687"/>
    <lineage>
        <taxon>Eukaryota</taxon>
        <taxon>Viridiplantae</taxon>
        <taxon>Streptophyta</taxon>
        <taxon>Embryophyta</taxon>
        <taxon>Tracheophyta</taxon>
        <taxon>Spermatophyta</taxon>
        <taxon>Magnoliopsida</taxon>
        <taxon>Liliopsida</taxon>
        <taxon>Zingiberales</taxon>
        <taxon>Musaceae</taxon>
        <taxon>Musa</taxon>
    </lineage>
</organism>
<evidence type="ECO:0000313" key="2">
    <source>
        <dbReference type="Proteomes" id="UP000012960"/>
    </source>
</evidence>
<dbReference type="Proteomes" id="UP000012960">
    <property type="component" value="Unplaced"/>
</dbReference>
<name>A0A804I8K4_MUSAM</name>
<reference evidence="1" key="1">
    <citation type="submission" date="2021-05" db="UniProtKB">
        <authorList>
            <consortium name="EnsemblPlants"/>
        </authorList>
    </citation>
    <scope>IDENTIFICATION</scope>
    <source>
        <strain evidence="1">subsp. malaccensis</strain>
    </source>
</reference>
<sequence>MMVFHQLFHMCYVSKNSKNKKLVSID</sequence>
<dbReference type="InParanoid" id="A0A804I8K4"/>
<dbReference type="AlphaFoldDB" id="A0A804I8K4"/>
<protein>
    <submittedName>
        <fullName evidence="1">Uncharacterized protein</fullName>
    </submittedName>
</protein>
<dbReference type="EnsemblPlants" id="Ma03_t05010.1">
    <property type="protein sequence ID" value="Ma03_p05010.1"/>
    <property type="gene ID" value="Ma03_g05010"/>
</dbReference>